<dbReference type="InterPro" id="IPR027482">
    <property type="entry name" value="Sec1-like_dom2"/>
</dbReference>
<keyword evidence="4" id="KW-1185">Reference proteome</keyword>
<evidence type="ECO:0000313" key="3">
    <source>
        <dbReference type="EMBL" id="PWA48382.1"/>
    </source>
</evidence>
<dbReference type="SUPFAM" id="SSF56815">
    <property type="entry name" value="Sec1/munc18-like (SM) proteins"/>
    <property type="match status" value="1"/>
</dbReference>
<feature type="compositionally biased region" description="Basic and acidic residues" evidence="2">
    <location>
        <begin position="485"/>
        <end position="495"/>
    </location>
</feature>
<dbReference type="Proteomes" id="UP000245207">
    <property type="component" value="Unassembled WGS sequence"/>
</dbReference>
<dbReference type="Gene3D" id="3.40.50.1910">
    <property type="match status" value="2"/>
</dbReference>
<dbReference type="Gene3D" id="3.90.830.10">
    <property type="entry name" value="Syntaxin Binding Protein 1, Chain A, domain 2"/>
    <property type="match status" value="1"/>
</dbReference>
<dbReference type="EMBL" id="PKPP01009387">
    <property type="protein sequence ID" value="PWA48382.1"/>
    <property type="molecule type" value="Genomic_DNA"/>
</dbReference>
<accession>A0A2U1LHD9</accession>
<sequence>MSSRGGSEYKNFRQVTRDRLLYEMLGSAKRPDSISDWRVLIVDTVTVKIVSCCCTMTDMTDERVSLVEDINKRREPRHTMDAVYYIQPTLENVIMFMSDMAGRAPLYRLYMNLEYFAIDSQCFITDNAMALEEFYGNEVMTQKGYECLNLMANRIATVFASLLEFPSVRYRAAKSLDLNTMTTISDIIPTKLAAAVWDCLMKYKSLKSFNFPQTETCELLILDRSIDQIAPIIHEWTYDAMCHDLLNMDGSKYVQEVASETGGVPEKKEVLLEEHDPLWLELCHAHIADASERLHDKMSSFVSKNKAAQMRSRGGGELSDRDIQKIAQSLQQYSEQIDKLSLHVDIAAKINKIIRELGLKQVGQLEQDLVFGDAGTKEVINFLKTKPDAPCEIKLRLLMIYVATHPEKFRSDKLAKLMELARLSSDDMKAVYNMKFLEGSSEAKKKSSCVFSLKMDARKELIEKLSNNELPKNDYPCINDSSPTFHERTKSKSAEMVELPPAHSVRSRRTPTWARPRDSEDGNSSDHSILRHASTDIKKMGRRIFVFIIGGATRSEYLYVNTENLTLHSLQLRVCHKLTTKLKREVVLCSSSLDDPQQFITKLKLMTANDISLDNLGI</sequence>
<dbReference type="InterPro" id="IPR043127">
    <property type="entry name" value="Sec-1-like_dom3a"/>
</dbReference>
<feature type="region of interest" description="Disordered" evidence="2">
    <location>
        <begin position="476"/>
        <end position="529"/>
    </location>
</feature>
<proteinExistence type="inferred from homology"/>
<comment type="caution">
    <text evidence="3">The sequence shown here is derived from an EMBL/GenBank/DDBJ whole genome shotgun (WGS) entry which is preliminary data.</text>
</comment>
<evidence type="ECO:0000313" key="4">
    <source>
        <dbReference type="Proteomes" id="UP000245207"/>
    </source>
</evidence>
<dbReference type="InterPro" id="IPR001619">
    <property type="entry name" value="Sec1-like"/>
</dbReference>
<evidence type="ECO:0000256" key="2">
    <source>
        <dbReference type="SAM" id="MobiDB-lite"/>
    </source>
</evidence>
<dbReference type="Gene3D" id="3.40.50.2060">
    <property type="match status" value="1"/>
</dbReference>
<name>A0A2U1LHD9_ARTAN</name>
<dbReference type="PIRSF" id="PIRSF005715">
    <property type="entry name" value="VPS45_Sec1"/>
    <property type="match status" value="1"/>
</dbReference>
<dbReference type="PANTHER" id="PTHR11679">
    <property type="entry name" value="VESICLE PROTEIN SORTING-ASSOCIATED"/>
    <property type="match status" value="1"/>
</dbReference>
<reference evidence="3 4" key="1">
    <citation type="journal article" date="2018" name="Mol. Plant">
        <title>The genome of Artemisia annua provides insight into the evolution of Asteraceae family and artemisinin biosynthesis.</title>
        <authorList>
            <person name="Shen Q."/>
            <person name="Zhang L."/>
            <person name="Liao Z."/>
            <person name="Wang S."/>
            <person name="Yan T."/>
            <person name="Shi P."/>
            <person name="Liu M."/>
            <person name="Fu X."/>
            <person name="Pan Q."/>
            <person name="Wang Y."/>
            <person name="Lv Z."/>
            <person name="Lu X."/>
            <person name="Zhang F."/>
            <person name="Jiang W."/>
            <person name="Ma Y."/>
            <person name="Chen M."/>
            <person name="Hao X."/>
            <person name="Li L."/>
            <person name="Tang Y."/>
            <person name="Lv G."/>
            <person name="Zhou Y."/>
            <person name="Sun X."/>
            <person name="Brodelius P.E."/>
            <person name="Rose J.K.C."/>
            <person name="Tang K."/>
        </authorList>
    </citation>
    <scope>NUCLEOTIDE SEQUENCE [LARGE SCALE GENOMIC DNA]</scope>
    <source>
        <strain evidence="4">cv. Huhao1</strain>
        <tissue evidence="3">Leaf</tissue>
    </source>
</reference>
<dbReference type="GO" id="GO:0016192">
    <property type="term" value="P:vesicle-mediated transport"/>
    <property type="evidence" value="ECO:0007669"/>
    <property type="project" value="InterPro"/>
</dbReference>
<evidence type="ECO:0000256" key="1">
    <source>
        <dbReference type="ARBA" id="ARBA00009884"/>
    </source>
</evidence>
<dbReference type="InterPro" id="IPR036045">
    <property type="entry name" value="Sec1-like_sf"/>
</dbReference>
<protein>
    <submittedName>
        <fullName evidence="3">Sec1/munc18-like (SM) proteins superfamily</fullName>
    </submittedName>
</protein>
<organism evidence="3 4">
    <name type="scientific">Artemisia annua</name>
    <name type="common">Sweet wormwood</name>
    <dbReference type="NCBI Taxonomy" id="35608"/>
    <lineage>
        <taxon>Eukaryota</taxon>
        <taxon>Viridiplantae</taxon>
        <taxon>Streptophyta</taxon>
        <taxon>Embryophyta</taxon>
        <taxon>Tracheophyta</taxon>
        <taxon>Spermatophyta</taxon>
        <taxon>Magnoliopsida</taxon>
        <taxon>eudicotyledons</taxon>
        <taxon>Gunneridae</taxon>
        <taxon>Pentapetalae</taxon>
        <taxon>asterids</taxon>
        <taxon>campanulids</taxon>
        <taxon>Asterales</taxon>
        <taxon>Asteraceae</taxon>
        <taxon>Asteroideae</taxon>
        <taxon>Anthemideae</taxon>
        <taxon>Artemisiinae</taxon>
        <taxon>Artemisia</taxon>
    </lineage>
</organism>
<gene>
    <name evidence="3" type="ORF">CTI12_AA491500</name>
</gene>
<comment type="similarity">
    <text evidence="1">Belongs to the STXBP/unc-18/SEC1 family.</text>
</comment>
<dbReference type="AlphaFoldDB" id="A0A2U1LHD9"/>
<dbReference type="STRING" id="35608.A0A2U1LHD9"/>
<dbReference type="Pfam" id="PF00995">
    <property type="entry name" value="Sec1"/>
    <property type="match status" value="2"/>
</dbReference>
<dbReference type="OrthoDB" id="2228at2759"/>
<dbReference type="InterPro" id="IPR043154">
    <property type="entry name" value="Sec-1-like_dom1"/>
</dbReference>